<sequence length="60" mass="6749">CLEGTREKVLDEIKTWVDDTIPIHWLNGSAGSGKSTIVQTVAEWCADEERVAASFFFFWG</sequence>
<evidence type="ECO:0000256" key="1">
    <source>
        <dbReference type="ARBA" id="ARBA00022737"/>
    </source>
</evidence>
<feature type="non-terminal residue" evidence="3">
    <location>
        <position position="1"/>
    </location>
</feature>
<dbReference type="SUPFAM" id="SSF52540">
    <property type="entry name" value="P-loop containing nucleoside triphosphate hydrolases"/>
    <property type="match status" value="1"/>
</dbReference>
<gene>
    <name evidence="3" type="ORF">SERLA73DRAFT_26101</name>
</gene>
<reference evidence="4" key="1">
    <citation type="journal article" date="2011" name="Science">
        <title>The plant cell wall-decomposing machinery underlies the functional diversity of forest fungi.</title>
        <authorList>
            <person name="Eastwood D.C."/>
            <person name="Floudas D."/>
            <person name="Binder M."/>
            <person name="Majcherczyk A."/>
            <person name="Schneider P."/>
            <person name="Aerts A."/>
            <person name="Asiegbu F.O."/>
            <person name="Baker S.E."/>
            <person name="Barry K."/>
            <person name="Bendiksby M."/>
            <person name="Blumentritt M."/>
            <person name="Coutinho P.M."/>
            <person name="Cullen D."/>
            <person name="de Vries R.P."/>
            <person name="Gathman A."/>
            <person name="Goodell B."/>
            <person name="Henrissat B."/>
            <person name="Ihrmark K."/>
            <person name="Kauserud H."/>
            <person name="Kohler A."/>
            <person name="LaButti K."/>
            <person name="Lapidus A."/>
            <person name="Lavin J.L."/>
            <person name="Lee Y.-H."/>
            <person name="Lindquist E."/>
            <person name="Lilly W."/>
            <person name="Lucas S."/>
            <person name="Morin E."/>
            <person name="Murat C."/>
            <person name="Oguiza J.A."/>
            <person name="Park J."/>
            <person name="Pisabarro A.G."/>
            <person name="Riley R."/>
            <person name="Rosling A."/>
            <person name="Salamov A."/>
            <person name="Schmidt O."/>
            <person name="Schmutz J."/>
            <person name="Skrede I."/>
            <person name="Stenlid J."/>
            <person name="Wiebenga A."/>
            <person name="Xie X."/>
            <person name="Kuees U."/>
            <person name="Hibbett D.S."/>
            <person name="Hoffmeister D."/>
            <person name="Hoegberg N."/>
            <person name="Martin F."/>
            <person name="Grigoriev I.V."/>
            <person name="Watkinson S.C."/>
        </authorList>
    </citation>
    <scope>NUCLEOTIDE SEQUENCE [LARGE SCALE GENOMIC DNA]</scope>
    <source>
        <strain evidence="4">strain S7.3</strain>
    </source>
</reference>
<dbReference type="STRING" id="936435.F8PUP5"/>
<dbReference type="InParanoid" id="F8PUP5"/>
<dbReference type="EMBL" id="GL945479">
    <property type="protein sequence ID" value="EGO00453.1"/>
    <property type="molecule type" value="Genomic_DNA"/>
</dbReference>
<proteinExistence type="predicted"/>
<feature type="domain" description="Nephrocystin 3-like N-terminal" evidence="2">
    <location>
        <begin position="4"/>
        <end position="58"/>
    </location>
</feature>
<evidence type="ECO:0000313" key="3">
    <source>
        <dbReference type="EMBL" id="EGO00453.1"/>
    </source>
</evidence>
<name>F8PUP5_SERL3</name>
<dbReference type="InterPro" id="IPR056884">
    <property type="entry name" value="NPHP3-like_N"/>
</dbReference>
<accession>F8PUP5</accession>
<keyword evidence="4" id="KW-1185">Reference proteome</keyword>
<organism evidence="4">
    <name type="scientific">Serpula lacrymans var. lacrymans (strain S7.3)</name>
    <name type="common">Dry rot fungus</name>
    <dbReference type="NCBI Taxonomy" id="936435"/>
    <lineage>
        <taxon>Eukaryota</taxon>
        <taxon>Fungi</taxon>
        <taxon>Dikarya</taxon>
        <taxon>Basidiomycota</taxon>
        <taxon>Agaricomycotina</taxon>
        <taxon>Agaricomycetes</taxon>
        <taxon>Agaricomycetidae</taxon>
        <taxon>Boletales</taxon>
        <taxon>Coniophorineae</taxon>
        <taxon>Serpulaceae</taxon>
        <taxon>Serpula</taxon>
    </lineage>
</organism>
<dbReference type="AlphaFoldDB" id="F8PUP5"/>
<dbReference type="Proteomes" id="UP000008063">
    <property type="component" value="Unassembled WGS sequence"/>
</dbReference>
<protein>
    <recommendedName>
        <fullName evidence="2">Nephrocystin 3-like N-terminal domain-containing protein</fullName>
    </recommendedName>
</protein>
<dbReference type="InterPro" id="IPR027417">
    <property type="entry name" value="P-loop_NTPase"/>
</dbReference>
<dbReference type="HOGENOM" id="CLU_000288_6_17_1"/>
<keyword evidence="1" id="KW-0677">Repeat</keyword>
<feature type="non-terminal residue" evidence="3">
    <location>
        <position position="60"/>
    </location>
</feature>
<dbReference type="OrthoDB" id="3027122at2759"/>
<dbReference type="Pfam" id="PF24883">
    <property type="entry name" value="NPHP3_N"/>
    <property type="match status" value="1"/>
</dbReference>
<evidence type="ECO:0000259" key="2">
    <source>
        <dbReference type="Pfam" id="PF24883"/>
    </source>
</evidence>
<dbReference type="OMA" id="DTIPIHW"/>
<evidence type="ECO:0000313" key="4">
    <source>
        <dbReference type="Proteomes" id="UP000008063"/>
    </source>
</evidence>